<dbReference type="AlphaFoldDB" id="A0AAW8SXX9"/>
<reference evidence="1" key="1">
    <citation type="submission" date="2023-03" db="EMBL/GenBank/DDBJ databases">
        <authorList>
            <person name="Shen W."/>
            <person name="Cai J."/>
        </authorList>
    </citation>
    <scope>NUCLEOTIDE SEQUENCE</scope>
    <source>
        <strain evidence="1">B646-2</strain>
    </source>
</reference>
<dbReference type="Proteomes" id="UP001249240">
    <property type="component" value="Unassembled WGS sequence"/>
</dbReference>
<name>A0AAW8SXX9_9ENTE</name>
<protein>
    <submittedName>
        <fullName evidence="1">Uncharacterized protein</fullName>
    </submittedName>
</protein>
<evidence type="ECO:0000313" key="1">
    <source>
        <dbReference type="EMBL" id="MDT2539675.1"/>
    </source>
</evidence>
<accession>A0AAW8SXX9</accession>
<dbReference type="RefSeq" id="WP_010733549.1">
    <property type="nucleotide sequence ID" value="NZ_BTSP01000018.1"/>
</dbReference>
<gene>
    <name evidence="1" type="ORF">P7D78_16195</name>
</gene>
<proteinExistence type="predicted"/>
<comment type="caution">
    <text evidence="1">The sequence shown here is derived from an EMBL/GenBank/DDBJ whole genome shotgun (WGS) entry which is preliminary data.</text>
</comment>
<evidence type="ECO:0000313" key="2">
    <source>
        <dbReference type="Proteomes" id="UP001249240"/>
    </source>
</evidence>
<dbReference type="EMBL" id="JARPXM010000020">
    <property type="protein sequence ID" value="MDT2539675.1"/>
    <property type="molecule type" value="Genomic_DNA"/>
</dbReference>
<organism evidence="1 2">
    <name type="scientific">Enterococcus raffinosus</name>
    <dbReference type="NCBI Taxonomy" id="71452"/>
    <lineage>
        <taxon>Bacteria</taxon>
        <taxon>Bacillati</taxon>
        <taxon>Bacillota</taxon>
        <taxon>Bacilli</taxon>
        <taxon>Lactobacillales</taxon>
        <taxon>Enterococcaceae</taxon>
        <taxon>Enterococcus</taxon>
    </lineage>
</organism>
<sequence length="147" mass="17592">MAFYRPLKKLQTMDEYRMHYEKKYCTSTILTHQGLPVRFYPERFDHAFYKNSNRRTKDKSLFSLERAERIDWIEEVLKDPNVTIYAGWDSKRKRHDFSHRASLITPDGYVVVIRKINDSKATFVTAYVIDDLSVFDKIKSNPIIYEL</sequence>